<dbReference type="InterPro" id="IPR004837">
    <property type="entry name" value="NaCa_Exmemb"/>
</dbReference>
<feature type="transmembrane region" description="Helical" evidence="5">
    <location>
        <begin position="37"/>
        <end position="60"/>
    </location>
</feature>
<feature type="domain" description="Sodium/calcium exchanger membrane region" evidence="6">
    <location>
        <begin position="169"/>
        <end position="309"/>
    </location>
</feature>
<evidence type="ECO:0000256" key="5">
    <source>
        <dbReference type="SAM" id="Phobius"/>
    </source>
</evidence>
<feature type="transmembrane region" description="Helical" evidence="5">
    <location>
        <begin position="200"/>
        <end position="226"/>
    </location>
</feature>
<sequence length="315" mass="34883">MVFLIFLVCLVLSLLFVSKFAQVAIKHLTIIANVLRWNAFVIAFLILGVATSIPEFLIGINSALDKTPQLSLGNLIGATIVLLTLVTGLTAFISGKVGVDSNFTKNDLFVTTFILFFPLALFYDNYFGRADAIIVLVMYGFYITKVYRDRHKLRSTTEEPEKNGKILKHLFVFLGSFAIVAISSKMAVESAVYIAETIKLPLLLVGILVFSIGTNLPELTLAITAIRKKDTALIGGNVLGSATTNSLIIAILGLIYPIKIIETQLFMVSIFFFTIAVLVFAHFVKSRSEISRIEGFFLLTIYFLFLIFEIITKLV</sequence>
<accession>A0A0G0PAK1</accession>
<dbReference type="InterPro" id="IPR044880">
    <property type="entry name" value="NCX_ion-bd_dom_sf"/>
</dbReference>
<dbReference type="GO" id="GO:0005262">
    <property type="term" value="F:calcium channel activity"/>
    <property type="evidence" value="ECO:0007669"/>
    <property type="project" value="TreeGrafter"/>
</dbReference>
<dbReference type="AlphaFoldDB" id="A0A0G0PAK1"/>
<comment type="subcellular location">
    <subcellularLocation>
        <location evidence="1">Membrane</location>
        <topology evidence="1">Multi-pass membrane protein</topology>
    </subcellularLocation>
</comment>
<feature type="transmembrane region" description="Helical" evidence="5">
    <location>
        <begin position="296"/>
        <end position="314"/>
    </location>
</feature>
<evidence type="ECO:0000256" key="4">
    <source>
        <dbReference type="ARBA" id="ARBA00023136"/>
    </source>
</evidence>
<dbReference type="InterPro" id="IPR004481">
    <property type="entry name" value="K/Na/Ca-exchanger"/>
</dbReference>
<evidence type="ECO:0000256" key="2">
    <source>
        <dbReference type="ARBA" id="ARBA00022692"/>
    </source>
</evidence>
<keyword evidence="3 5" id="KW-1133">Transmembrane helix</keyword>
<dbReference type="Proteomes" id="UP000033944">
    <property type="component" value="Unassembled WGS sequence"/>
</dbReference>
<evidence type="ECO:0000313" key="7">
    <source>
        <dbReference type="EMBL" id="KKQ86336.1"/>
    </source>
</evidence>
<evidence type="ECO:0000313" key="8">
    <source>
        <dbReference type="Proteomes" id="UP000033944"/>
    </source>
</evidence>
<evidence type="ECO:0000256" key="1">
    <source>
        <dbReference type="ARBA" id="ARBA00004141"/>
    </source>
</evidence>
<dbReference type="Gene3D" id="1.20.1420.30">
    <property type="entry name" value="NCX, central ion-binding region"/>
    <property type="match status" value="1"/>
</dbReference>
<evidence type="ECO:0000259" key="6">
    <source>
        <dbReference type="Pfam" id="PF01699"/>
    </source>
</evidence>
<reference evidence="7 8" key="1">
    <citation type="journal article" date="2015" name="Nature">
        <title>rRNA introns, odd ribosomes, and small enigmatic genomes across a large radiation of phyla.</title>
        <authorList>
            <person name="Brown C.T."/>
            <person name="Hug L.A."/>
            <person name="Thomas B.C."/>
            <person name="Sharon I."/>
            <person name="Castelle C.J."/>
            <person name="Singh A."/>
            <person name="Wilkins M.J."/>
            <person name="Williams K.H."/>
            <person name="Banfield J.F."/>
        </authorList>
    </citation>
    <scope>NUCLEOTIDE SEQUENCE [LARGE SCALE GENOMIC DNA]</scope>
</reference>
<feature type="transmembrane region" description="Helical" evidence="5">
    <location>
        <begin position="264"/>
        <end position="284"/>
    </location>
</feature>
<keyword evidence="2 5" id="KW-0812">Transmembrane</keyword>
<organism evidence="7 8">
    <name type="scientific">Candidatus Woesebacteria bacterium GW2011_GWB1_38_8b</name>
    <dbReference type="NCBI Taxonomy" id="1618571"/>
    <lineage>
        <taxon>Bacteria</taxon>
        <taxon>Candidatus Woeseibacteriota</taxon>
    </lineage>
</organism>
<dbReference type="EMBL" id="LBVN01000028">
    <property type="protein sequence ID" value="KKQ86336.1"/>
    <property type="molecule type" value="Genomic_DNA"/>
</dbReference>
<proteinExistence type="predicted"/>
<dbReference type="GO" id="GO:0005886">
    <property type="term" value="C:plasma membrane"/>
    <property type="evidence" value="ECO:0007669"/>
    <property type="project" value="TreeGrafter"/>
</dbReference>
<protein>
    <submittedName>
        <fullName evidence="7">Na+/Ca+ antiporter, CaCA family</fullName>
    </submittedName>
</protein>
<dbReference type="PANTHER" id="PTHR10846">
    <property type="entry name" value="SODIUM/POTASSIUM/CALCIUM EXCHANGER"/>
    <property type="match status" value="1"/>
</dbReference>
<comment type="caution">
    <text evidence="7">The sequence shown here is derived from an EMBL/GenBank/DDBJ whole genome shotgun (WGS) entry which is preliminary data.</text>
</comment>
<feature type="transmembrane region" description="Helical" evidence="5">
    <location>
        <begin position="170"/>
        <end position="188"/>
    </location>
</feature>
<feature type="domain" description="Sodium/calcium exchanger membrane region" evidence="6">
    <location>
        <begin position="7"/>
        <end position="144"/>
    </location>
</feature>
<evidence type="ECO:0000256" key="3">
    <source>
        <dbReference type="ARBA" id="ARBA00022989"/>
    </source>
</evidence>
<dbReference type="Pfam" id="PF01699">
    <property type="entry name" value="Na_Ca_ex"/>
    <property type="match status" value="2"/>
</dbReference>
<gene>
    <name evidence="7" type="ORF">UT10_C0028G0003</name>
</gene>
<feature type="transmembrane region" description="Helical" evidence="5">
    <location>
        <begin position="72"/>
        <end position="93"/>
    </location>
</feature>
<dbReference type="GO" id="GO:0006874">
    <property type="term" value="P:intracellular calcium ion homeostasis"/>
    <property type="evidence" value="ECO:0007669"/>
    <property type="project" value="TreeGrafter"/>
</dbReference>
<keyword evidence="4 5" id="KW-0472">Membrane</keyword>
<dbReference type="PANTHER" id="PTHR10846:SF8">
    <property type="entry name" value="INNER MEMBRANE PROTEIN YRBG"/>
    <property type="match status" value="1"/>
</dbReference>
<name>A0A0G0PAK1_9BACT</name>
<feature type="transmembrane region" description="Helical" evidence="5">
    <location>
        <begin position="238"/>
        <end position="258"/>
    </location>
</feature>
<dbReference type="GO" id="GO:0008273">
    <property type="term" value="F:calcium, potassium:sodium antiporter activity"/>
    <property type="evidence" value="ECO:0007669"/>
    <property type="project" value="TreeGrafter"/>
</dbReference>